<dbReference type="PANTHER" id="PTHR22926:SF3">
    <property type="entry name" value="UNDECAPRENYL-PHOSPHATE ALPHA-N-ACETYLGLUCOSAMINYL 1-PHOSPHATE TRANSFERASE"/>
    <property type="match status" value="1"/>
</dbReference>
<keyword evidence="7" id="KW-0479">Metal-binding</keyword>
<dbReference type="GO" id="GO:0009103">
    <property type="term" value="P:lipopolysaccharide biosynthetic process"/>
    <property type="evidence" value="ECO:0007669"/>
    <property type="project" value="TreeGrafter"/>
</dbReference>
<accession>A0A1M7RR54</accession>
<gene>
    <name evidence="9" type="ORF">SAMN02745226_00041</name>
</gene>
<protein>
    <submittedName>
        <fullName evidence="9">UDP-GlcNAc:undecaprenyl-phosphate GlcNAc-1-phosphate transferase</fullName>
    </submittedName>
</protein>
<dbReference type="GO" id="GO:0046872">
    <property type="term" value="F:metal ion binding"/>
    <property type="evidence" value="ECO:0007669"/>
    <property type="project" value="UniProtKB-KW"/>
</dbReference>
<keyword evidence="3 9" id="KW-0808">Transferase</keyword>
<evidence type="ECO:0000256" key="1">
    <source>
        <dbReference type="ARBA" id="ARBA00004651"/>
    </source>
</evidence>
<dbReference type="GO" id="GO:0044038">
    <property type="term" value="P:cell wall macromolecule biosynthetic process"/>
    <property type="evidence" value="ECO:0007669"/>
    <property type="project" value="TreeGrafter"/>
</dbReference>
<feature type="binding site" evidence="7">
    <location>
        <position position="132"/>
    </location>
    <ligand>
        <name>Mg(2+)</name>
        <dbReference type="ChEBI" id="CHEBI:18420"/>
    </ligand>
</feature>
<evidence type="ECO:0000256" key="3">
    <source>
        <dbReference type="ARBA" id="ARBA00022679"/>
    </source>
</evidence>
<dbReference type="Pfam" id="PF00953">
    <property type="entry name" value="Glycos_transf_4"/>
    <property type="match status" value="1"/>
</dbReference>
<evidence type="ECO:0000256" key="6">
    <source>
        <dbReference type="ARBA" id="ARBA00023136"/>
    </source>
</evidence>
<keyword evidence="7" id="KW-0460">Magnesium</keyword>
<keyword evidence="4 8" id="KW-0812">Transmembrane</keyword>
<comment type="subcellular location">
    <subcellularLocation>
        <location evidence="1">Cell membrane</location>
        <topology evidence="1">Multi-pass membrane protein</topology>
    </subcellularLocation>
</comment>
<evidence type="ECO:0000313" key="9">
    <source>
        <dbReference type="EMBL" id="SHN48744.1"/>
    </source>
</evidence>
<feature type="transmembrane region" description="Helical" evidence="8">
    <location>
        <begin position="140"/>
        <end position="166"/>
    </location>
</feature>
<evidence type="ECO:0000256" key="5">
    <source>
        <dbReference type="ARBA" id="ARBA00022989"/>
    </source>
</evidence>
<dbReference type="PANTHER" id="PTHR22926">
    <property type="entry name" value="PHOSPHO-N-ACETYLMURAMOYL-PENTAPEPTIDE-TRANSFERASE"/>
    <property type="match status" value="1"/>
</dbReference>
<dbReference type="GO" id="GO:0005886">
    <property type="term" value="C:plasma membrane"/>
    <property type="evidence" value="ECO:0007669"/>
    <property type="project" value="UniProtKB-SubCell"/>
</dbReference>
<dbReference type="GO" id="GO:0016780">
    <property type="term" value="F:phosphotransferase activity, for other substituted phosphate groups"/>
    <property type="evidence" value="ECO:0007669"/>
    <property type="project" value="InterPro"/>
</dbReference>
<evidence type="ECO:0000256" key="7">
    <source>
        <dbReference type="PIRSR" id="PIRSR600715-1"/>
    </source>
</evidence>
<keyword evidence="10" id="KW-1185">Reference proteome</keyword>
<feature type="transmembrane region" description="Helical" evidence="8">
    <location>
        <begin position="42"/>
        <end position="59"/>
    </location>
</feature>
<organism evidence="9 10">
    <name type="scientific">Fervidobacterium gondwanense DSM 13020</name>
    <dbReference type="NCBI Taxonomy" id="1121883"/>
    <lineage>
        <taxon>Bacteria</taxon>
        <taxon>Thermotogati</taxon>
        <taxon>Thermotogota</taxon>
        <taxon>Thermotogae</taxon>
        <taxon>Thermotogales</taxon>
        <taxon>Fervidobacteriaceae</taxon>
        <taxon>Fervidobacterium</taxon>
    </lineage>
</organism>
<dbReference type="STRING" id="1121883.SAMN02745226_00041"/>
<reference evidence="10" key="1">
    <citation type="submission" date="2016-12" db="EMBL/GenBank/DDBJ databases">
        <authorList>
            <person name="Varghese N."/>
            <person name="Submissions S."/>
        </authorList>
    </citation>
    <scope>NUCLEOTIDE SEQUENCE [LARGE SCALE GENOMIC DNA]</scope>
    <source>
        <strain evidence="10">DSM 13020</strain>
    </source>
</reference>
<dbReference type="AlphaFoldDB" id="A0A1M7RR54"/>
<evidence type="ECO:0000256" key="4">
    <source>
        <dbReference type="ARBA" id="ARBA00022692"/>
    </source>
</evidence>
<evidence type="ECO:0000256" key="2">
    <source>
        <dbReference type="ARBA" id="ARBA00022475"/>
    </source>
</evidence>
<feature type="binding site" evidence="7">
    <location>
        <position position="177"/>
    </location>
    <ligand>
        <name>Mg(2+)</name>
        <dbReference type="ChEBI" id="CHEBI:18420"/>
    </ligand>
</feature>
<dbReference type="OrthoDB" id="9783652at2"/>
<dbReference type="InterPro" id="IPR000715">
    <property type="entry name" value="Glycosyl_transferase_4"/>
</dbReference>
<keyword evidence="2" id="KW-1003">Cell membrane</keyword>
<name>A0A1M7RR54_FERGO</name>
<keyword evidence="5 8" id="KW-1133">Transmembrane helix</keyword>
<dbReference type="EMBL" id="FRDJ01000001">
    <property type="protein sequence ID" value="SHN48744.1"/>
    <property type="molecule type" value="Genomic_DNA"/>
</dbReference>
<proteinExistence type="predicted"/>
<keyword evidence="6 8" id="KW-0472">Membrane</keyword>
<feature type="transmembrane region" description="Helical" evidence="8">
    <location>
        <begin position="200"/>
        <end position="220"/>
    </location>
</feature>
<dbReference type="Proteomes" id="UP000184207">
    <property type="component" value="Unassembled WGS sequence"/>
</dbReference>
<feature type="transmembrane region" description="Helical" evidence="8">
    <location>
        <begin position="6"/>
        <end position="22"/>
    </location>
</feature>
<sequence>MDRILFDFFFAIVVTIFFIMFSKKTKILLEYPDKRKNHSKPVPLVGGLVLYTWVIYKNINNWNLVESLPIHIAFAIGLIDDLLEIHYYAKLLFQFLLGLLFIQSTHFVLFGNVAFDKVITFLLFIALMNAFNLVDGINGLLLALSLIYFAFTLNFSMLQILFILLLFNMAEKLFMGDSGAFLIAYLLLSSDRLPNEAIKIGVFFGYPLYEIASSFLRRLVFKQNPFKPDRFHLHHIGSKLFGHTYFLIIAAFLTIGFCRLSSKEFGLVFYVAISLLIFAFQIKSIRKFRNLDKVESVSERDESDLKL</sequence>
<feature type="transmembrane region" description="Helical" evidence="8">
    <location>
        <begin position="240"/>
        <end position="259"/>
    </location>
</feature>
<feature type="transmembrane region" description="Helical" evidence="8">
    <location>
        <begin position="91"/>
        <end position="111"/>
    </location>
</feature>
<dbReference type="GO" id="GO:0071555">
    <property type="term" value="P:cell wall organization"/>
    <property type="evidence" value="ECO:0007669"/>
    <property type="project" value="TreeGrafter"/>
</dbReference>
<feature type="transmembrane region" description="Helical" evidence="8">
    <location>
        <begin position="265"/>
        <end position="282"/>
    </location>
</feature>
<evidence type="ECO:0000313" key="10">
    <source>
        <dbReference type="Proteomes" id="UP000184207"/>
    </source>
</evidence>
<evidence type="ECO:0000256" key="8">
    <source>
        <dbReference type="SAM" id="Phobius"/>
    </source>
</evidence>
<comment type="cofactor">
    <cofactor evidence="7">
        <name>Mg(2+)</name>
        <dbReference type="ChEBI" id="CHEBI:18420"/>
    </cofactor>
</comment>
<feature type="transmembrane region" description="Helical" evidence="8">
    <location>
        <begin position="118"/>
        <end position="134"/>
    </location>
</feature>